<dbReference type="SUPFAM" id="SSF161098">
    <property type="entry name" value="MetI-like"/>
    <property type="match status" value="1"/>
</dbReference>
<dbReference type="InterPro" id="IPR035906">
    <property type="entry name" value="MetI-like_sf"/>
</dbReference>
<comment type="similarity">
    <text evidence="7">Belongs to the binding-protein-dependent transport system permease family.</text>
</comment>
<evidence type="ECO:0000256" key="4">
    <source>
        <dbReference type="ARBA" id="ARBA00022692"/>
    </source>
</evidence>
<evidence type="ECO:0000313" key="9">
    <source>
        <dbReference type="EMBL" id="BCJ34916.1"/>
    </source>
</evidence>
<evidence type="ECO:0000256" key="2">
    <source>
        <dbReference type="ARBA" id="ARBA00022448"/>
    </source>
</evidence>
<dbReference type="Pfam" id="PF00528">
    <property type="entry name" value="BPD_transp_1"/>
    <property type="match status" value="1"/>
</dbReference>
<proteinExistence type="inferred from homology"/>
<keyword evidence="2 7" id="KW-0813">Transport</keyword>
<dbReference type="AlphaFoldDB" id="A0A7R7DNN9"/>
<reference evidence="9 10" key="1">
    <citation type="submission" date="2020-08" db="EMBL/GenBank/DDBJ databases">
        <title>Whole genome shotgun sequence of Actinocatenispora thailandica NBRC 105041.</title>
        <authorList>
            <person name="Komaki H."/>
            <person name="Tamura T."/>
        </authorList>
    </citation>
    <scope>NUCLEOTIDE SEQUENCE [LARGE SCALE GENOMIC DNA]</scope>
    <source>
        <strain evidence="9 10">NBRC 105041</strain>
    </source>
</reference>
<keyword evidence="5 7" id="KW-1133">Transmembrane helix</keyword>
<accession>A0A7R7DNN9</accession>
<dbReference type="PROSITE" id="PS50928">
    <property type="entry name" value="ABC_TM1"/>
    <property type="match status" value="1"/>
</dbReference>
<dbReference type="InterPro" id="IPR010065">
    <property type="entry name" value="AA_ABC_transptr_permease_3TM"/>
</dbReference>
<feature type="transmembrane region" description="Helical" evidence="7">
    <location>
        <begin position="19"/>
        <end position="40"/>
    </location>
</feature>
<dbReference type="Gene3D" id="1.10.3720.10">
    <property type="entry name" value="MetI-like"/>
    <property type="match status" value="1"/>
</dbReference>
<evidence type="ECO:0000256" key="3">
    <source>
        <dbReference type="ARBA" id="ARBA00022475"/>
    </source>
</evidence>
<dbReference type="Proteomes" id="UP000611640">
    <property type="component" value="Chromosome"/>
</dbReference>
<dbReference type="NCBIfam" id="TIGR01726">
    <property type="entry name" value="HEQRo_perm_3TM"/>
    <property type="match status" value="1"/>
</dbReference>
<evidence type="ECO:0000256" key="5">
    <source>
        <dbReference type="ARBA" id="ARBA00022989"/>
    </source>
</evidence>
<dbReference type="KEGG" id="atl:Athai_24190"/>
<protein>
    <submittedName>
        <fullName evidence="9">Amino acid ABC transporter permease</fullName>
    </submittedName>
</protein>
<feature type="transmembrane region" description="Helical" evidence="7">
    <location>
        <begin position="249"/>
        <end position="274"/>
    </location>
</feature>
<dbReference type="InterPro" id="IPR043429">
    <property type="entry name" value="ArtM/GltK/GlnP/TcyL/YhdX-like"/>
</dbReference>
<comment type="subcellular location">
    <subcellularLocation>
        <location evidence="1 7">Cell membrane</location>
        <topology evidence="1 7">Multi-pass membrane protein</topology>
    </subcellularLocation>
</comment>
<feature type="transmembrane region" description="Helical" evidence="7">
    <location>
        <begin position="192"/>
        <end position="213"/>
    </location>
</feature>
<keyword evidence="6 7" id="KW-0472">Membrane</keyword>
<dbReference type="GO" id="GO:0022857">
    <property type="term" value="F:transmembrane transporter activity"/>
    <property type="evidence" value="ECO:0007669"/>
    <property type="project" value="InterPro"/>
</dbReference>
<evidence type="ECO:0000256" key="6">
    <source>
        <dbReference type="ARBA" id="ARBA00023136"/>
    </source>
</evidence>
<feature type="transmembrane region" description="Helical" evidence="7">
    <location>
        <begin position="66"/>
        <end position="88"/>
    </location>
</feature>
<feature type="transmembrane region" description="Helical" evidence="7">
    <location>
        <begin position="143"/>
        <end position="163"/>
    </location>
</feature>
<dbReference type="GO" id="GO:0043190">
    <property type="term" value="C:ATP-binding cassette (ABC) transporter complex"/>
    <property type="evidence" value="ECO:0007669"/>
    <property type="project" value="InterPro"/>
</dbReference>
<dbReference type="CDD" id="cd06261">
    <property type="entry name" value="TM_PBP2"/>
    <property type="match status" value="1"/>
</dbReference>
<sequence>MTSVLYDNPGPAARRRVRFWTAVSIVALAAIVAFVTWQVARKGQLSAAMWSPFADPGLWRQLFDSLFATIKAALLSIVLALVLGAVLAAGRLSDRAWLRWPAFVVIEFFRAVPLLLLILFGLFTWGPALSFIGTAIGATPPDAFAALVVGLTLYNGSVLAEVFRAGINAVPRGQGEAAYALGMRKTAVMRMILAPQAIRMMLPAIVAQCVVALKDSALGFIVGYQELLSFGKRIYQGGADIWELPQPPVVTTLIVVVAIYIVINLLLSWLASWLERRMSRSRKLAAAPLTAMQTGEEPVAAGPLGGEPPAPK</sequence>
<dbReference type="GO" id="GO:0006865">
    <property type="term" value="P:amino acid transport"/>
    <property type="evidence" value="ECO:0007669"/>
    <property type="project" value="TreeGrafter"/>
</dbReference>
<dbReference type="RefSeq" id="WP_203961573.1">
    <property type="nucleotide sequence ID" value="NZ_AP023355.1"/>
</dbReference>
<evidence type="ECO:0000256" key="7">
    <source>
        <dbReference type="RuleBase" id="RU363032"/>
    </source>
</evidence>
<feature type="domain" description="ABC transmembrane type-1" evidence="8">
    <location>
        <begin position="62"/>
        <end position="267"/>
    </location>
</feature>
<evidence type="ECO:0000256" key="1">
    <source>
        <dbReference type="ARBA" id="ARBA00004651"/>
    </source>
</evidence>
<evidence type="ECO:0000313" key="10">
    <source>
        <dbReference type="Proteomes" id="UP000611640"/>
    </source>
</evidence>
<gene>
    <name evidence="9" type="ORF">Athai_24190</name>
</gene>
<dbReference type="PANTHER" id="PTHR30614">
    <property type="entry name" value="MEMBRANE COMPONENT OF AMINO ACID ABC TRANSPORTER"/>
    <property type="match status" value="1"/>
</dbReference>
<keyword evidence="10" id="KW-1185">Reference proteome</keyword>
<keyword evidence="4 7" id="KW-0812">Transmembrane</keyword>
<dbReference type="PANTHER" id="PTHR30614:SF21">
    <property type="entry name" value="AMINO ACID ABC TRANSPORTER PERMEASE"/>
    <property type="match status" value="1"/>
</dbReference>
<dbReference type="InterPro" id="IPR000515">
    <property type="entry name" value="MetI-like"/>
</dbReference>
<organism evidence="9 10">
    <name type="scientific">Actinocatenispora thailandica</name>
    <dbReference type="NCBI Taxonomy" id="227318"/>
    <lineage>
        <taxon>Bacteria</taxon>
        <taxon>Bacillati</taxon>
        <taxon>Actinomycetota</taxon>
        <taxon>Actinomycetes</taxon>
        <taxon>Micromonosporales</taxon>
        <taxon>Micromonosporaceae</taxon>
        <taxon>Actinocatenispora</taxon>
    </lineage>
</organism>
<keyword evidence="3" id="KW-1003">Cell membrane</keyword>
<feature type="transmembrane region" description="Helical" evidence="7">
    <location>
        <begin position="100"/>
        <end position="123"/>
    </location>
</feature>
<name>A0A7R7DNN9_9ACTN</name>
<dbReference type="EMBL" id="AP023355">
    <property type="protein sequence ID" value="BCJ34916.1"/>
    <property type="molecule type" value="Genomic_DNA"/>
</dbReference>
<evidence type="ECO:0000259" key="8">
    <source>
        <dbReference type="PROSITE" id="PS50928"/>
    </source>
</evidence>